<comment type="subcellular location">
    <subcellularLocation>
        <location evidence="1">Cell envelope</location>
    </subcellularLocation>
</comment>
<dbReference type="PANTHER" id="PTHR42852:SF6">
    <property type="entry name" value="THIOL:DISULFIDE INTERCHANGE PROTEIN DSBE"/>
    <property type="match status" value="1"/>
</dbReference>
<keyword evidence="4" id="KW-0676">Redox-active center</keyword>
<reference evidence="7 8" key="1">
    <citation type="submission" date="2017-07" db="EMBL/GenBank/DDBJ databases">
        <authorList>
            <person name="Sun Z.S."/>
            <person name="Albrecht U."/>
            <person name="Echele G."/>
            <person name="Lee C.C."/>
        </authorList>
    </citation>
    <scope>NUCLEOTIDE SEQUENCE [LARGE SCALE GENOMIC DNA]</scope>
    <source>
        <strain evidence="8">type strain: KCTC 22618</strain>
    </source>
</reference>
<dbReference type="CDD" id="cd02966">
    <property type="entry name" value="TlpA_like_family"/>
    <property type="match status" value="1"/>
</dbReference>
<keyword evidence="8" id="KW-1185">Reference proteome</keyword>
<sequence length="453" mass="53215">MIMKKIVTCLLLCSITSLFGQKIFFNIENDTIGSTFSIRKVTNEVVRNITLKELNFELEKISLDEGYYYLEKEDEQVVLYIKPEHELTIKFDSEDFRNSMEFSGKGASINKFLAEKTASRLNGNESTPKYFDREFYEGDENAYLRKIDGYYKGLYGILFSGTLDKDFVDEEMKNLQFGYSLDLLRFEDAKSFYQFKDSIYPSKRFLEPLSHIHFDTDHLFEKYNSYAELSILKWRKDLENAENLKMMRDIVSSIRTDALKQGVLESLFELMSKDTPQRTRDYFSLIKSNSSTLELITEARVKYDEVRLVEASKNLSKFDFLTKHEENVKLSEYKGNYILMNIWASWCETCIRDFKTLDKLKDDYHDYNIVFVNISVDKKEDFEKWKSIVEKTNKKGTHLFFNGSKGKFVKTYNISSFPTVVLLSDKGKILDDKLKINSKKTRKTLNKILKVKL</sequence>
<proteinExistence type="predicted"/>
<evidence type="ECO:0000256" key="4">
    <source>
        <dbReference type="ARBA" id="ARBA00023284"/>
    </source>
</evidence>
<accession>A0A238U3Q4</accession>
<dbReference type="Pfam" id="PF08534">
    <property type="entry name" value="Redoxin"/>
    <property type="match status" value="1"/>
</dbReference>
<dbReference type="InterPro" id="IPR013766">
    <property type="entry name" value="Thioredoxin_domain"/>
</dbReference>
<dbReference type="InterPro" id="IPR036249">
    <property type="entry name" value="Thioredoxin-like_sf"/>
</dbReference>
<evidence type="ECO:0000259" key="6">
    <source>
        <dbReference type="PROSITE" id="PS51352"/>
    </source>
</evidence>
<evidence type="ECO:0000256" key="1">
    <source>
        <dbReference type="ARBA" id="ARBA00004196"/>
    </source>
</evidence>
<dbReference type="PANTHER" id="PTHR42852">
    <property type="entry name" value="THIOL:DISULFIDE INTERCHANGE PROTEIN DSBE"/>
    <property type="match status" value="1"/>
</dbReference>
<dbReference type="SUPFAM" id="SSF52833">
    <property type="entry name" value="Thioredoxin-like"/>
    <property type="match status" value="1"/>
</dbReference>
<dbReference type="InterPro" id="IPR013740">
    <property type="entry name" value="Redoxin"/>
</dbReference>
<protein>
    <recommendedName>
        <fullName evidence="6">Thioredoxin domain-containing protein</fullName>
    </recommendedName>
</protein>
<dbReference type="Gene3D" id="3.40.30.10">
    <property type="entry name" value="Glutaredoxin"/>
    <property type="match status" value="1"/>
</dbReference>
<dbReference type="PROSITE" id="PS51352">
    <property type="entry name" value="THIOREDOXIN_2"/>
    <property type="match status" value="1"/>
</dbReference>
<feature type="chain" id="PRO_5011991739" description="Thioredoxin domain-containing protein" evidence="5">
    <location>
        <begin position="21"/>
        <end position="453"/>
    </location>
</feature>
<name>A0A238U3Q4_9FLAO</name>
<dbReference type="Proteomes" id="UP000215214">
    <property type="component" value="Chromosome TJEJU"/>
</dbReference>
<keyword evidence="5" id="KW-0732">Signal</keyword>
<keyword evidence="3" id="KW-1015">Disulfide bond</keyword>
<dbReference type="GO" id="GO:0016491">
    <property type="term" value="F:oxidoreductase activity"/>
    <property type="evidence" value="ECO:0007669"/>
    <property type="project" value="InterPro"/>
</dbReference>
<dbReference type="AlphaFoldDB" id="A0A238U3Q4"/>
<evidence type="ECO:0000256" key="3">
    <source>
        <dbReference type="ARBA" id="ARBA00023157"/>
    </source>
</evidence>
<dbReference type="EMBL" id="LT899436">
    <property type="protein sequence ID" value="SNR13841.1"/>
    <property type="molecule type" value="Genomic_DNA"/>
</dbReference>
<organism evidence="7 8">
    <name type="scientific">Tenacibaculum jejuense</name>
    <dbReference type="NCBI Taxonomy" id="584609"/>
    <lineage>
        <taxon>Bacteria</taxon>
        <taxon>Pseudomonadati</taxon>
        <taxon>Bacteroidota</taxon>
        <taxon>Flavobacteriia</taxon>
        <taxon>Flavobacteriales</taxon>
        <taxon>Flavobacteriaceae</taxon>
        <taxon>Tenacibaculum</taxon>
    </lineage>
</organism>
<evidence type="ECO:0000313" key="8">
    <source>
        <dbReference type="Proteomes" id="UP000215214"/>
    </source>
</evidence>
<evidence type="ECO:0000256" key="5">
    <source>
        <dbReference type="SAM" id="SignalP"/>
    </source>
</evidence>
<keyword evidence="2" id="KW-0201">Cytochrome c-type biogenesis</keyword>
<evidence type="ECO:0000313" key="7">
    <source>
        <dbReference type="EMBL" id="SNR13841.1"/>
    </source>
</evidence>
<gene>
    <name evidence="7" type="ORF">TJEJU_0031</name>
</gene>
<dbReference type="GO" id="GO:0017004">
    <property type="term" value="P:cytochrome complex assembly"/>
    <property type="evidence" value="ECO:0007669"/>
    <property type="project" value="UniProtKB-KW"/>
</dbReference>
<dbReference type="KEGG" id="tje:TJEJU_0031"/>
<dbReference type="InterPro" id="IPR050553">
    <property type="entry name" value="Thioredoxin_ResA/DsbE_sf"/>
</dbReference>
<feature type="signal peptide" evidence="5">
    <location>
        <begin position="1"/>
        <end position="20"/>
    </location>
</feature>
<evidence type="ECO:0000256" key="2">
    <source>
        <dbReference type="ARBA" id="ARBA00022748"/>
    </source>
</evidence>
<feature type="domain" description="Thioredoxin" evidence="6">
    <location>
        <begin position="309"/>
        <end position="435"/>
    </location>
</feature>
<dbReference type="GO" id="GO:0030313">
    <property type="term" value="C:cell envelope"/>
    <property type="evidence" value="ECO:0007669"/>
    <property type="project" value="UniProtKB-SubCell"/>
</dbReference>